<feature type="region of interest" description="Disordered" evidence="1">
    <location>
        <begin position="102"/>
        <end position="122"/>
    </location>
</feature>
<organism evidence="4 5">
    <name type="scientific">Methylobacterium durans</name>
    <dbReference type="NCBI Taxonomy" id="2202825"/>
    <lineage>
        <taxon>Bacteria</taxon>
        <taxon>Pseudomonadati</taxon>
        <taxon>Pseudomonadota</taxon>
        <taxon>Alphaproteobacteria</taxon>
        <taxon>Hyphomicrobiales</taxon>
        <taxon>Methylobacteriaceae</taxon>
        <taxon>Methylobacterium</taxon>
    </lineage>
</organism>
<reference evidence="5" key="1">
    <citation type="submission" date="2018-05" db="EMBL/GenBank/DDBJ databases">
        <title>Complete Genome Sequence of Methylobacterium sp. 17SD2-17.</title>
        <authorList>
            <person name="Srinivasan S."/>
        </authorList>
    </citation>
    <scope>NUCLEOTIDE SEQUENCE [LARGE SCALE GENOMIC DNA]</scope>
    <source>
        <strain evidence="5">17SD2-17</strain>
    </source>
</reference>
<accession>A0A2U8WBF5</accession>
<dbReference type="AlphaFoldDB" id="A0A2U8WBF5"/>
<dbReference type="InterPro" id="IPR025161">
    <property type="entry name" value="IS402-like_dom"/>
</dbReference>
<dbReference type="NCBIfam" id="NF033580">
    <property type="entry name" value="transpos_IS5_3"/>
    <property type="match status" value="1"/>
</dbReference>
<proteinExistence type="predicted"/>
<dbReference type="OrthoDB" id="9798237at2"/>
<evidence type="ECO:0000259" key="2">
    <source>
        <dbReference type="Pfam" id="PF01609"/>
    </source>
</evidence>
<feature type="domain" description="Insertion element IS402-like" evidence="3">
    <location>
        <begin position="7"/>
        <end position="77"/>
    </location>
</feature>
<dbReference type="EMBL" id="CP029550">
    <property type="protein sequence ID" value="AWN43467.1"/>
    <property type="molecule type" value="Genomic_DNA"/>
</dbReference>
<keyword evidence="5" id="KW-1185">Reference proteome</keyword>
<dbReference type="PANTHER" id="PTHR30007">
    <property type="entry name" value="PHP DOMAIN PROTEIN"/>
    <property type="match status" value="1"/>
</dbReference>
<dbReference type="GO" id="GO:0004803">
    <property type="term" value="F:transposase activity"/>
    <property type="evidence" value="ECO:0007669"/>
    <property type="project" value="InterPro"/>
</dbReference>
<dbReference type="GO" id="GO:0006313">
    <property type="term" value="P:DNA transposition"/>
    <property type="evidence" value="ECO:0007669"/>
    <property type="project" value="InterPro"/>
</dbReference>
<evidence type="ECO:0000256" key="1">
    <source>
        <dbReference type="SAM" id="MobiDB-lite"/>
    </source>
</evidence>
<dbReference type="GO" id="GO:0003677">
    <property type="term" value="F:DNA binding"/>
    <property type="evidence" value="ECO:0007669"/>
    <property type="project" value="InterPro"/>
</dbReference>
<gene>
    <name evidence="4" type="ORF">DK389_26875</name>
</gene>
<sequence>MADLFWLSDKQSAVIEPFMPKDQPGPERKDDRQIISGILHVLTSGCRWRDCPSAYGPRTTVYNRFNRWSRRGFWKAMLAALARAGWAGDAAALDSTYVRAHRSAHGGKGGPKAQAIGPSRGGQTTKIHALTDVLGRPGVLLLTPGNASDVTTAPAVLAEAPGRIQRLAADKGYDADWLRTELRTSGITPVIPGKRGRKRQIRHDRRRYRERWRIEATFNRLKDFRRIATRYDKLARNYASAIAIAAVITFWC</sequence>
<dbReference type="KEGG" id="mets:DK389_26875"/>
<protein>
    <submittedName>
        <fullName evidence="4">IS5 family transposase</fullName>
    </submittedName>
</protein>
<dbReference type="PANTHER" id="PTHR30007:SF1">
    <property type="entry name" value="BLR1914 PROTEIN"/>
    <property type="match status" value="1"/>
</dbReference>
<feature type="domain" description="Transposase IS4-like" evidence="2">
    <location>
        <begin position="90"/>
        <end position="249"/>
    </location>
</feature>
<dbReference type="InterPro" id="IPR002559">
    <property type="entry name" value="Transposase_11"/>
</dbReference>
<dbReference type="Pfam" id="PF01609">
    <property type="entry name" value="DDE_Tnp_1"/>
    <property type="match status" value="1"/>
</dbReference>
<evidence type="ECO:0000313" key="5">
    <source>
        <dbReference type="Proteomes" id="UP000245926"/>
    </source>
</evidence>
<evidence type="ECO:0000313" key="4">
    <source>
        <dbReference type="EMBL" id="AWN43467.1"/>
    </source>
</evidence>
<name>A0A2U8WBF5_9HYPH</name>
<evidence type="ECO:0000259" key="3">
    <source>
        <dbReference type="Pfam" id="PF13340"/>
    </source>
</evidence>
<dbReference type="Proteomes" id="UP000245926">
    <property type="component" value="Chromosome"/>
</dbReference>
<dbReference type="Pfam" id="PF13340">
    <property type="entry name" value="DUF4096"/>
    <property type="match status" value="1"/>
</dbReference>